<protein>
    <submittedName>
        <fullName evidence="1">Uncharacterized protein</fullName>
    </submittedName>
</protein>
<organism evidence="1 2">
    <name type="scientific">Lophiostoma macrostomum CBS 122681</name>
    <dbReference type="NCBI Taxonomy" id="1314788"/>
    <lineage>
        <taxon>Eukaryota</taxon>
        <taxon>Fungi</taxon>
        <taxon>Dikarya</taxon>
        <taxon>Ascomycota</taxon>
        <taxon>Pezizomycotina</taxon>
        <taxon>Dothideomycetes</taxon>
        <taxon>Pleosporomycetidae</taxon>
        <taxon>Pleosporales</taxon>
        <taxon>Lophiostomataceae</taxon>
        <taxon>Lophiostoma</taxon>
    </lineage>
</organism>
<evidence type="ECO:0000313" key="2">
    <source>
        <dbReference type="Proteomes" id="UP000799324"/>
    </source>
</evidence>
<gene>
    <name evidence="1" type="ORF">K491DRAFT_775762</name>
</gene>
<dbReference type="EMBL" id="MU004309">
    <property type="protein sequence ID" value="KAF2659093.1"/>
    <property type="molecule type" value="Genomic_DNA"/>
</dbReference>
<proteinExistence type="predicted"/>
<evidence type="ECO:0000313" key="1">
    <source>
        <dbReference type="EMBL" id="KAF2659093.1"/>
    </source>
</evidence>
<name>A0A6A6TJE5_9PLEO</name>
<sequence length="433" mass="49088">MQIVSALPDLPTEIIENVARGLDDDPTSWFAFRLTCCALCSKSVHPFGKRFFTTLKFCLHPISLQALTDISYNAEFASHVRNVAFGTEFYGLIDPLHDGVVKRAGLNSSTPTRHPPMQFTAMDTANLVKARTRTDSAIIAQALSKFPKLSLLMVGNDLELTLKDGHMVYNEYISLFEEHAERLRCVSLVNCTVVLRQTCSVLTASNLDTTAWLRVLWALTKLPHLVSLRLDHPRAFEAASTSTDNRFSQEDILIHSFEESMSFTATWEGTSQISTGLEYLIKTYQVSRSCKLMPGMRAGSFKVSPSLPGFLVLRWANSKADPACDWTQHEANVLYTRRLDLQYTIHDITYDKREQLHRLPIDDSESFPLEEHKPEYLFKHPFVGPGQKAGRNGLRWGVVLINSNDVSKDWGTIWFQDGPRPWRWSSQWNTGKD</sequence>
<dbReference type="OrthoDB" id="3800118at2759"/>
<reference evidence="1" key="1">
    <citation type="journal article" date="2020" name="Stud. Mycol.">
        <title>101 Dothideomycetes genomes: a test case for predicting lifestyles and emergence of pathogens.</title>
        <authorList>
            <person name="Haridas S."/>
            <person name="Albert R."/>
            <person name="Binder M."/>
            <person name="Bloem J."/>
            <person name="Labutti K."/>
            <person name="Salamov A."/>
            <person name="Andreopoulos B."/>
            <person name="Baker S."/>
            <person name="Barry K."/>
            <person name="Bills G."/>
            <person name="Bluhm B."/>
            <person name="Cannon C."/>
            <person name="Castanera R."/>
            <person name="Culley D."/>
            <person name="Daum C."/>
            <person name="Ezra D."/>
            <person name="Gonzalez J."/>
            <person name="Henrissat B."/>
            <person name="Kuo A."/>
            <person name="Liang C."/>
            <person name="Lipzen A."/>
            <person name="Lutzoni F."/>
            <person name="Magnuson J."/>
            <person name="Mondo S."/>
            <person name="Nolan M."/>
            <person name="Ohm R."/>
            <person name="Pangilinan J."/>
            <person name="Park H.-J."/>
            <person name="Ramirez L."/>
            <person name="Alfaro M."/>
            <person name="Sun H."/>
            <person name="Tritt A."/>
            <person name="Yoshinaga Y."/>
            <person name="Zwiers L.-H."/>
            <person name="Turgeon B."/>
            <person name="Goodwin S."/>
            <person name="Spatafora J."/>
            <person name="Crous P."/>
            <person name="Grigoriev I."/>
        </authorList>
    </citation>
    <scope>NUCLEOTIDE SEQUENCE</scope>
    <source>
        <strain evidence="1">CBS 122681</strain>
    </source>
</reference>
<dbReference type="AlphaFoldDB" id="A0A6A6TJE5"/>
<keyword evidence="2" id="KW-1185">Reference proteome</keyword>
<accession>A0A6A6TJE5</accession>
<dbReference type="Proteomes" id="UP000799324">
    <property type="component" value="Unassembled WGS sequence"/>
</dbReference>